<feature type="repeat" description="WD" evidence="3">
    <location>
        <begin position="1062"/>
        <end position="1103"/>
    </location>
</feature>
<feature type="repeat" description="WD" evidence="3">
    <location>
        <begin position="1314"/>
        <end position="1347"/>
    </location>
</feature>
<dbReference type="InterPro" id="IPR049052">
    <property type="entry name" value="nSTAND1"/>
</dbReference>
<feature type="repeat" description="WD" evidence="3">
    <location>
        <begin position="812"/>
        <end position="853"/>
    </location>
</feature>
<protein>
    <recommendedName>
        <fullName evidence="4">Novel STAND NTPase 1 domain-containing protein</fullName>
    </recommendedName>
</protein>
<feature type="repeat" description="WD" evidence="3">
    <location>
        <begin position="938"/>
        <end position="979"/>
    </location>
</feature>
<evidence type="ECO:0000256" key="2">
    <source>
        <dbReference type="ARBA" id="ARBA00022737"/>
    </source>
</evidence>
<dbReference type="SUPFAM" id="SSF50978">
    <property type="entry name" value="WD40 repeat-like"/>
    <property type="match status" value="2"/>
</dbReference>
<dbReference type="FunFam" id="2.130.10.10:FF:000228">
    <property type="entry name" value="COMPASS-like H3K4 histone methylase component WDR5A"/>
    <property type="match status" value="1"/>
</dbReference>
<dbReference type="Gene3D" id="2.40.10.10">
    <property type="entry name" value="Trypsin-like serine proteases"/>
    <property type="match status" value="2"/>
</dbReference>
<dbReference type="CDD" id="cd00200">
    <property type="entry name" value="WD40"/>
    <property type="match status" value="2"/>
</dbReference>
<feature type="repeat" description="WD" evidence="3">
    <location>
        <begin position="1022"/>
        <end position="1063"/>
    </location>
</feature>
<sequence>MESAEMPGGGIAPDLAAAVAQVLGPGGKVAGAGFLVTEGVLVTCAHVIEDAGGGPGSRVHVAFPHVEGAPRAEGVVSEDLWRAPEREDVAVVRLSGMSAGRRVLPLGSAAGCRGHQVRSFGFPVQAPPEGHFGFGVAGDLLPSSGGRGALLQLTSANDLTSGFSGGPVLDEVTGLVIGMLTEITAPDAYERGQGIAYATPGQVLREIVPELVLQDVCPYQGLEAFTAESARWFEGRKEAVRQVVANLDRQRRLTLLLGPSGSGKSSLIQAGVQRALAAGALPGSDRWLYCLVRPRQNLLAEIERSELPGAATDGIAKAVTRKLAANPGCQRVLLVVDQFEELFTQPANGRQHSRRASMDEITAVAGSDAELSVILVMRDDFYPQLAAVAPKLLDVAMPGLLNVPGTLSQEDLHDIITLPAQNVGLHLQPGLPEQIIADVLAITPEAAASRQAPVTVLPLLELTLSQLWLRRQDGYLTHGAYQRIGAVSGSLTTWCDNVLRSLSPEQRPIARRILTSLVHPADPSRNVPAVRAQVPLDELRDLAADPGGGPGGQEAVDDVIASLTRHRIITTQTLRAPERPETPPGEPVAELVHEALIRDWGALREWVGQDHRFHDWLDNTRERQARWAATTDPGDLLGGTALAEGLEWGRQRRLPGDIAAFLAASKQRQQAVIRRSRRLNTVLASLLVLALVAAGGALWQWRRAVAEQQRAVVGEQAALSRQLATQSDTLMGANPELASLLAVQAYRTSHTPESIASLRAAAALPLYRRLTGHTGAVESVAFSPDGHTLATGSADKTVRLWDVATGKTRTTLTGHNDWVMSVAFSPDGRTLATGSGDKTVRLWDVATGKTRTTLTGHDAAVTSVAFSPDGHTLATGSTDFTVRLWDIATGKTTTTLTGHNHAVTSVAFSPDGHTLATGSLDHTARLWDVATGKTRTTLTGHNESVMSVAFSPDGRTLATGSADHTVRLSDVTTGKTRTTLTGHNEAVTSVAFSPDGRTLATGSIENITMLWDIATGATRAVLVGHSEWVESVAFSPDGRTLATGSADKTVRLWDVTTGKTALTGHNAAVESVAFSPDGRTLATGSGDKTVRLWDVATGKTRTTLTGHTAMVTSVAFSPDGHTLATTSLDFTVRLWDVATGKTRTTLTRAGNLATSATFSPDGRTLAIGGTDYMVYLWDVATGKTRTTLTGHTDSVDSVAFSSDRHTLATGSADKTVRLWDIASGKTIATLTGHTDSVRSVAFSPDGHTLATGSEDFTVRLWDIATGKTIATLTGHANDVTSVAFSPDGHTLATGSEDFTVRLWDIATGKTIATLTGHNDLVNSVAFSPDGHTLATGSTDSTARLWNVVLPQPDAAIRKICRAVNRELTPQERTAYLPGQSVGPVCHPT</sequence>
<gene>
    <name evidence="5" type="ORF">GCM10011579_098110</name>
</gene>
<dbReference type="PROSITE" id="PS50294">
    <property type="entry name" value="WD_REPEATS_REGION"/>
    <property type="match status" value="14"/>
</dbReference>
<dbReference type="InterPro" id="IPR001680">
    <property type="entry name" value="WD40_rpt"/>
</dbReference>
<feature type="repeat" description="WD" evidence="3">
    <location>
        <begin position="1146"/>
        <end position="1187"/>
    </location>
</feature>
<dbReference type="Pfam" id="PF00400">
    <property type="entry name" value="WD40"/>
    <property type="match status" value="10"/>
</dbReference>
<feature type="repeat" description="WD" evidence="3">
    <location>
        <begin position="980"/>
        <end position="1021"/>
    </location>
</feature>
<dbReference type="SMART" id="SM00320">
    <property type="entry name" value="WD40"/>
    <property type="match status" value="14"/>
</dbReference>
<evidence type="ECO:0000259" key="4">
    <source>
        <dbReference type="Pfam" id="PF20703"/>
    </source>
</evidence>
<evidence type="ECO:0000313" key="6">
    <source>
        <dbReference type="Proteomes" id="UP000600365"/>
    </source>
</evidence>
<feature type="repeat" description="WD" evidence="3">
    <location>
        <begin position="770"/>
        <end position="811"/>
    </location>
</feature>
<accession>A0A917YG53</accession>
<dbReference type="InterPro" id="IPR018391">
    <property type="entry name" value="PQQ_b-propeller_rpt"/>
</dbReference>
<name>A0A917YG53_9ACTN</name>
<dbReference type="InterPro" id="IPR015943">
    <property type="entry name" value="WD40/YVTN_repeat-like_dom_sf"/>
</dbReference>
<dbReference type="PROSITE" id="PS00678">
    <property type="entry name" value="WD_REPEATS_1"/>
    <property type="match status" value="12"/>
</dbReference>
<dbReference type="InterPro" id="IPR043504">
    <property type="entry name" value="Peptidase_S1_PA_chymotrypsin"/>
</dbReference>
<proteinExistence type="predicted"/>
<dbReference type="PROSITE" id="PS50082">
    <property type="entry name" value="WD_REPEATS_2"/>
    <property type="match status" value="14"/>
</dbReference>
<dbReference type="PANTHER" id="PTHR44156">
    <property type="entry name" value="SUPERNUMERARY LIMBS, ISOFORM B-RELATED"/>
    <property type="match status" value="1"/>
</dbReference>
<organism evidence="5 6">
    <name type="scientific">Streptomyces albiflavescens</name>
    <dbReference type="NCBI Taxonomy" id="1623582"/>
    <lineage>
        <taxon>Bacteria</taxon>
        <taxon>Bacillati</taxon>
        <taxon>Actinomycetota</taxon>
        <taxon>Actinomycetes</taxon>
        <taxon>Kitasatosporales</taxon>
        <taxon>Streptomycetaceae</taxon>
        <taxon>Streptomyces</taxon>
    </lineage>
</organism>
<comment type="caution">
    <text evidence="5">The sequence shown here is derived from an EMBL/GenBank/DDBJ whole genome shotgun (WGS) entry which is preliminary data.</text>
</comment>
<dbReference type="Gene3D" id="3.40.50.300">
    <property type="entry name" value="P-loop containing nucleotide triphosphate hydrolases"/>
    <property type="match status" value="1"/>
</dbReference>
<dbReference type="SUPFAM" id="SSF52540">
    <property type="entry name" value="P-loop containing nucleoside triphosphate hydrolases"/>
    <property type="match status" value="1"/>
</dbReference>
<feature type="repeat" description="WD" evidence="3">
    <location>
        <begin position="1272"/>
        <end position="1313"/>
    </location>
</feature>
<dbReference type="Pfam" id="PF13365">
    <property type="entry name" value="Trypsin_2"/>
    <property type="match status" value="1"/>
</dbReference>
<dbReference type="InterPro" id="IPR009003">
    <property type="entry name" value="Peptidase_S1_PA"/>
</dbReference>
<evidence type="ECO:0000313" key="5">
    <source>
        <dbReference type="EMBL" id="GGN96548.1"/>
    </source>
</evidence>
<dbReference type="Pfam" id="PF25173">
    <property type="entry name" value="Beta-prop_WDR3_1st"/>
    <property type="match status" value="1"/>
</dbReference>
<feature type="repeat" description="WD" evidence="3">
    <location>
        <begin position="896"/>
        <end position="937"/>
    </location>
</feature>
<evidence type="ECO:0000256" key="1">
    <source>
        <dbReference type="ARBA" id="ARBA00022574"/>
    </source>
</evidence>
<dbReference type="InterPro" id="IPR027417">
    <property type="entry name" value="P-loop_NTPase"/>
</dbReference>
<dbReference type="Gene3D" id="2.130.10.10">
    <property type="entry name" value="YVTN repeat-like/Quinoprotein amine dehydrogenase"/>
    <property type="match status" value="7"/>
</dbReference>
<dbReference type="SUPFAM" id="SSF50494">
    <property type="entry name" value="Trypsin-like serine proteases"/>
    <property type="match status" value="1"/>
</dbReference>
<dbReference type="PRINTS" id="PR00320">
    <property type="entry name" value="GPROTEINBRPT"/>
</dbReference>
<dbReference type="InterPro" id="IPR019775">
    <property type="entry name" value="WD40_repeat_CS"/>
</dbReference>
<keyword evidence="2" id="KW-0677">Repeat</keyword>
<dbReference type="InterPro" id="IPR036322">
    <property type="entry name" value="WD40_repeat_dom_sf"/>
</dbReference>
<keyword evidence="6" id="KW-1185">Reference proteome</keyword>
<feature type="repeat" description="WD" evidence="3">
    <location>
        <begin position="1104"/>
        <end position="1145"/>
    </location>
</feature>
<feature type="repeat" description="WD" evidence="3">
    <location>
        <begin position="1230"/>
        <end position="1271"/>
    </location>
</feature>
<feature type="repeat" description="WD" evidence="3">
    <location>
        <begin position="854"/>
        <end position="895"/>
    </location>
</feature>
<dbReference type="InterPro" id="IPR053299">
    <property type="entry name" value="ASTRA_WD_repeat"/>
</dbReference>
<dbReference type="Pfam" id="PF20703">
    <property type="entry name" value="nSTAND1"/>
    <property type="match status" value="1"/>
</dbReference>
<dbReference type="InterPro" id="IPR020472">
    <property type="entry name" value="WD40_PAC1"/>
</dbReference>
<keyword evidence="1 3" id="KW-0853">WD repeat</keyword>
<dbReference type="EMBL" id="BMMM01000036">
    <property type="protein sequence ID" value="GGN96548.1"/>
    <property type="molecule type" value="Genomic_DNA"/>
</dbReference>
<feature type="repeat" description="WD" evidence="3">
    <location>
        <begin position="1188"/>
        <end position="1229"/>
    </location>
</feature>
<feature type="domain" description="Novel STAND NTPase 1" evidence="4">
    <location>
        <begin position="218"/>
        <end position="630"/>
    </location>
</feature>
<reference evidence="5 6" key="1">
    <citation type="journal article" date="2014" name="Int. J. Syst. Evol. Microbiol.">
        <title>Complete genome sequence of Corynebacterium casei LMG S-19264T (=DSM 44701T), isolated from a smear-ripened cheese.</title>
        <authorList>
            <consortium name="US DOE Joint Genome Institute (JGI-PGF)"/>
            <person name="Walter F."/>
            <person name="Albersmeier A."/>
            <person name="Kalinowski J."/>
            <person name="Ruckert C."/>
        </authorList>
    </citation>
    <scope>NUCLEOTIDE SEQUENCE [LARGE SCALE GENOMIC DNA]</scope>
    <source>
        <strain evidence="5 6">CGMCC 4.7111</strain>
    </source>
</reference>
<dbReference type="Proteomes" id="UP000600365">
    <property type="component" value="Unassembled WGS sequence"/>
</dbReference>
<evidence type="ECO:0000256" key="3">
    <source>
        <dbReference type="PROSITE-ProRule" id="PRU00221"/>
    </source>
</evidence>
<dbReference type="SMART" id="SM00564">
    <property type="entry name" value="PQQ"/>
    <property type="match status" value="10"/>
</dbReference>